<dbReference type="PANTHER" id="PTHR34610">
    <property type="entry name" value="SSL7007 PROTEIN"/>
    <property type="match status" value="1"/>
</dbReference>
<keyword evidence="3" id="KW-1185">Reference proteome</keyword>
<dbReference type="NCBIfam" id="TIGR00305">
    <property type="entry name" value="putative toxin-antitoxin system toxin component, PIN family"/>
    <property type="match status" value="1"/>
</dbReference>
<accession>A0ABZ0CSF3</accession>
<dbReference type="PANTHER" id="PTHR34610:SF3">
    <property type="entry name" value="SSL7007 PROTEIN"/>
    <property type="match status" value="1"/>
</dbReference>
<dbReference type="RefSeq" id="WP_316700566.1">
    <property type="nucleotide sequence ID" value="NZ_CP136336.1"/>
</dbReference>
<dbReference type="InterPro" id="IPR002716">
    <property type="entry name" value="PIN_dom"/>
</dbReference>
<protein>
    <submittedName>
        <fullName evidence="2">Toxin-antitoxin system toxin component, PIN family</fullName>
    </submittedName>
</protein>
<organism evidence="2 3">
    <name type="scientific">Piscinibacter gummiphilus</name>
    <dbReference type="NCBI Taxonomy" id="946333"/>
    <lineage>
        <taxon>Bacteria</taxon>
        <taxon>Pseudomonadati</taxon>
        <taxon>Pseudomonadota</taxon>
        <taxon>Betaproteobacteria</taxon>
        <taxon>Burkholderiales</taxon>
        <taxon>Sphaerotilaceae</taxon>
        <taxon>Piscinibacter</taxon>
    </lineage>
</organism>
<dbReference type="InterPro" id="IPR029060">
    <property type="entry name" value="PIN-like_dom_sf"/>
</dbReference>
<sequence>MVLDTNVVMDWLVFRNADGQALFGAIERRELRWVVTTAMHDELLHVLGRGVAASYSPDLERINESWCLLSETIRAPEPQGEASRLRCTDVDDQKFVDLAVAEARWLISRDRAVLKLARRAGRLGLQVIPPGRWQPA</sequence>
<dbReference type="Pfam" id="PF13470">
    <property type="entry name" value="PIN_3"/>
    <property type="match status" value="1"/>
</dbReference>
<dbReference type="EMBL" id="CP136336">
    <property type="protein sequence ID" value="WOB07915.1"/>
    <property type="molecule type" value="Genomic_DNA"/>
</dbReference>
<evidence type="ECO:0000313" key="2">
    <source>
        <dbReference type="EMBL" id="WOB07915.1"/>
    </source>
</evidence>
<gene>
    <name evidence="2" type="ORF">RXV79_23785</name>
</gene>
<proteinExistence type="predicted"/>
<dbReference type="InterPro" id="IPR002850">
    <property type="entry name" value="PIN_toxin-like"/>
</dbReference>
<reference evidence="2 3" key="1">
    <citation type="submission" date="2023-10" db="EMBL/GenBank/DDBJ databases">
        <title>Bacteria for the degradation of biodegradable plastic PBAT(Polybutylene adipate terephthalate).</title>
        <authorList>
            <person name="Weon H.-Y."/>
            <person name="Yeon J."/>
        </authorList>
    </citation>
    <scope>NUCLEOTIDE SEQUENCE [LARGE SCALE GENOMIC DNA]</scope>
    <source>
        <strain evidence="2 3">SBD 7-3</strain>
    </source>
</reference>
<dbReference type="SUPFAM" id="SSF88723">
    <property type="entry name" value="PIN domain-like"/>
    <property type="match status" value="1"/>
</dbReference>
<feature type="domain" description="PIN" evidence="1">
    <location>
        <begin position="2"/>
        <end position="112"/>
    </location>
</feature>
<evidence type="ECO:0000313" key="3">
    <source>
        <dbReference type="Proteomes" id="UP001303946"/>
    </source>
</evidence>
<dbReference type="Proteomes" id="UP001303946">
    <property type="component" value="Chromosome"/>
</dbReference>
<name>A0ABZ0CSF3_9BURK</name>
<evidence type="ECO:0000259" key="1">
    <source>
        <dbReference type="Pfam" id="PF13470"/>
    </source>
</evidence>